<evidence type="ECO:0000313" key="3">
    <source>
        <dbReference type="Proteomes" id="UP000437736"/>
    </source>
</evidence>
<sequence length="78" mass="8400">MAESPSGADRSEGPRTSRSRRDAAISFAAHQHSALGELVEFLTGNTWPFHAEASLDHAAAHLEEADGFEVELVARPDD</sequence>
<comment type="caution">
    <text evidence="2">The sequence shown here is derived from an EMBL/GenBank/DDBJ whole genome shotgun (WGS) entry which is preliminary data.</text>
</comment>
<evidence type="ECO:0000313" key="2">
    <source>
        <dbReference type="EMBL" id="MST31829.1"/>
    </source>
</evidence>
<evidence type="ECO:0000256" key="1">
    <source>
        <dbReference type="SAM" id="MobiDB-lite"/>
    </source>
</evidence>
<dbReference type="Proteomes" id="UP000437736">
    <property type="component" value="Unassembled WGS sequence"/>
</dbReference>
<reference evidence="2 3" key="1">
    <citation type="submission" date="2019-11" db="EMBL/GenBank/DDBJ databases">
        <title>Acidiferrimicrobium australis gen. nov., sp. nov., an acidophilic and obligately heterotrophic, member of the Actinobacteria that catalyses dissimilatory oxido- reduction of iron isolated from metal-rich acidic water in Chile.</title>
        <authorList>
            <person name="Gonzalez D."/>
            <person name="Huber K."/>
            <person name="Hedrich S."/>
            <person name="Rojas-Villalobos C."/>
            <person name="Quatrini R."/>
            <person name="Dinamarca M.A."/>
            <person name="Schwarz A."/>
            <person name="Canales C."/>
            <person name="Nancucheo I."/>
        </authorList>
    </citation>
    <scope>NUCLEOTIDE SEQUENCE [LARGE SCALE GENOMIC DNA]</scope>
    <source>
        <strain evidence="2 3">USS-CCA1</strain>
    </source>
</reference>
<proteinExistence type="predicted"/>
<feature type="compositionally biased region" description="Basic and acidic residues" evidence="1">
    <location>
        <begin position="9"/>
        <end position="21"/>
    </location>
</feature>
<accession>A0ABW9QPU4</accession>
<name>A0ABW9QPU4_9ACTN</name>
<organism evidence="2 3">
    <name type="scientific">Acidiferrimicrobium australe</name>
    <dbReference type="NCBI Taxonomy" id="2664430"/>
    <lineage>
        <taxon>Bacteria</taxon>
        <taxon>Bacillati</taxon>
        <taxon>Actinomycetota</taxon>
        <taxon>Acidimicrobiia</taxon>
        <taxon>Acidimicrobiales</taxon>
        <taxon>Acidimicrobiaceae</taxon>
        <taxon>Acidiferrimicrobium</taxon>
    </lineage>
</organism>
<feature type="region of interest" description="Disordered" evidence="1">
    <location>
        <begin position="1"/>
        <end position="21"/>
    </location>
</feature>
<gene>
    <name evidence="2" type="ORF">GHK86_03690</name>
</gene>
<protein>
    <submittedName>
        <fullName evidence="2">Uncharacterized protein</fullName>
    </submittedName>
</protein>
<keyword evidence="3" id="KW-1185">Reference proteome</keyword>
<dbReference type="EMBL" id="WJHE01000150">
    <property type="protein sequence ID" value="MST31829.1"/>
    <property type="molecule type" value="Genomic_DNA"/>
</dbReference>